<dbReference type="Proteomes" id="UP001430954">
    <property type="component" value="Unassembled WGS sequence"/>
</dbReference>
<dbReference type="Pfam" id="PF13579">
    <property type="entry name" value="Glyco_trans_4_4"/>
    <property type="match status" value="1"/>
</dbReference>
<dbReference type="RefSeq" id="WP_223674732.1">
    <property type="nucleotide sequence ID" value="NZ_JAINZW010000001.1"/>
</dbReference>
<keyword evidence="4" id="KW-1185">Reference proteome</keyword>
<dbReference type="Gene3D" id="3.40.50.2000">
    <property type="entry name" value="Glycogen Phosphorylase B"/>
    <property type="match status" value="2"/>
</dbReference>
<feature type="compositionally biased region" description="Low complexity" evidence="1">
    <location>
        <begin position="83"/>
        <end position="94"/>
    </location>
</feature>
<dbReference type="EC" id="2.4.-.-" evidence="3"/>
<keyword evidence="3" id="KW-0328">Glycosyltransferase</keyword>
<gene>
    <name evidence="3" type="ORF">K6753_03245</name>
</gene>
<dbReference type="EMBL" id="JAINZW010000001">
    <property type="protein sequence ID" value="MBZ4038553.1"/>
    <property type="molecule type" value="Genomic_DNA"/>
</dbReference>
<evidence type="ECO:0000313" key="4">
    <source>
        <dbReference type="Proteomes" id="UP001430954"/>
    </source>
</evidence>
<dbReference type="InterPro" id="IPR028098">
    <property type="entry name" value="Glyco_trans_4-like_N"/>
</dbReference>
<dbReference type="GO" id="GO:0016757">
    <property type="term" value="F:glycosyltransferase activity"/>
    <property type="evidence" value="ECO:0007669"/>
    <property type="project" value="UniProtKB-KW"/>
</dbReference>
<feature type="domain" description="Glycosyltransferase subfamily 4-like N-terminal" evidence="2">
    <location>
        <begin position="20"/>
        <end position="227"/>
    </location>
</feature>
<sequence>MRLLLIAYEFPPSPSPQSLRWAYLCRELHRLGHEVHVLTIDLGGSTPGLPQLPDGVTVHRTYAGHVRGLVARRRRHRERGRNAESAVATARPPARASRSGWKQKLSSLLQRLAEFVWFPDLRGEWLPIGRARLDALLEHVRPDVVVSSHEPATTLELGLRARAAGFRWIADLADPVLAPYTPSRWRARAQRVEAEVCRRAEHVLVTTPSARDVLRERHGHTAPISVLTQGFEDVGELTDVCPVEFDTRRLELLYTGSFYAFRSADALLQAVIDTPGVRLNIATVHAPDALLEAIDRHPDRIRLLGFLPHRAAIATQREADVLVNLANRDAMQVPGKCYEYLGAGRPILHLGDAPGDAVAALVRGKQRGWVAASDADSIATCLRELVVRKNAGTLAAELSLGIDEVAEFGWSRLAARLDVLLRSQNA</sequence>
<evidence type="ECO:0000313" key="3">
    <source>
        <dbReference type="EMBL" id="MBZ4038553.1"/>
    </source>
</evidence>
<organism evidence="3 4">
    <name type="scientific">Novilysobacter selenitireducens</name>
    <dbReference type="NCBI Taxonomy" id="2872639"/>
    <lineage>
        <taxon>Bacteria</taxon>
        <taxon>Pseudomonadati</taxon>
        <taxon>Pseudomonadota</taxon>
        <taxon>Gammaproteobacteria</taxon>
        <taxon>Lysobacterales</taxon>
        <taxon>Lysobacteraceae</taxon>
        <taxon>Novilysobacter</taxon>
    </lineage>
</organism>
<evidence type="ECO:0000259" key="2">
    <source>
        <dbReference type="Pfam" id="PF13579"/>
    </source>
</evidence>
<protein>
    <submittedName>
        <fullName evidence="3">Glycosyltransferase</fullName>
        <ecNumber evidence="3">2.4.-.-</ecNumber>
    </submittedName>
</protein>
<proteinExistence type="predicted"/>
<keyword evidence="3" id="KW-0808">Transferase</keyword>
<feature type="region of interest" description="Disordered" evidence="1">
    <location>
        <begin position="74"/>
        <end position="94"/>
    </location>
</feature>
<reference evidence="3 4" key="1">
    <citation type="submission" date="2021-09" db="EMBL/GenBank/DDBJ databases">
        <title>Lysobacter sp. 13A isolated from the river sediment.</title>
        <authorList>
            <person name="Liu H."/>
            <person name="Li S."/>
            <person name="Mao S."/>
        </authorList>
    </citation>
    <scope>NUCLEOTIDE SEQUENCE [LARGE SCALE GENOMIC DNA]</scope>
    <source>
        <strain evidence="3 4">13A</strain>
    </source>
</reference>
<name>A0ABS7T3V7_9GAMM</name>
<accession>A0ABS7T3V7</accession>
<comment type="caution">
    <text evidence="3">The sequence shown here is derived from an EMBL/GenBank/DDBJ whole genome shotgun (WGS) entry which is preliminary data.</text>
</comment>
<evidence type="ECO:0000256" key="1">
    <source>
        <dbReference type="SAM" id="MobiDB-lite"/>
    </source>
</evidence>
<dbReference type="SUPFAM" id="SSF53756">
    <property type="entry name" value="UDP-Glycosyltransferase/glycogen phosphorylase"/>
    <property type="match status" value="1"/>
</dbReference>